<organism evidence="2 4">
    <name type="scientific">Human T-cell leukemia virus 3</name>
    <name type="common">HTLV-3</name>
    <name type="synonym">Human T-lymphotropic virus 3</name>
    <dbReference type="NCBI Taxonomy" id="28332"/>
    <lineage>
        <taxon>Viruses</taxon>
        <taxon>Riboviria</taxon>
        <taxon>Pararnavirae</taxon>
        <taxon>Artverviricota</taxon>
        <taxon>Revtraviricetes</taxon>
        <taxon>Ortervirales</taxon>
        <taxon>Retroviridae</taxon>
        <taxon>Orthoretrovirinae</taxon>
        <taxon>Deltaretrovirus</taxon>
        <taxon>Deltaretrovirus priTlym3</taxon>
        <taxon>Primate T-lymphotropic virus 3</taxon>
    </lineage>
</organism>
<reference evidence="2 4" key="1">
    <citation type="journal article" date="2009" name="J. Infect. Dis.">
        <title>New strain of human T lymphotropic virus (HTLV) type 3 in a Pygmy from Cameroon with peculiar HTLV serologic results.</title>
        <authorList>
            <person name="Calattini S."/>
            <person name="Betsem E."/>
            <person name="Bassot S."/>
            <person name="Chevalier S.A."/>
            <person name="Mahieux R."/>
            <person name="Froment A."/>
            <person name="Gessain A."/>
        </authorList>
    </citation>
    <scope>NUCLEOTIDE SEQUENCE [LARGE SCALE GENOMIC DNA]</scope>
    <source>
        <strain evidence="2">Lobak18</strain>
    </source>
</reference>
<organismHost>
    <name type="scientific">Homo sapiens</name>
    <name type="common">Human</name>
    <dbReference type="NCBI Taxonomy" id="9606"/>
</organismHost>
<proteinExistence type="predicted"/>
<feature type="compositionally biased region" description="Low complexity" evidence="1">
    <location>
        <begin position="104"/>
        <end position="126"/>
    </location>
</feature>
<protein>
    <submittedName>
        <fullName evidence="2">Rex protein</fullName>
    </submittedName>
</protein>
<gene>
    <name evidence="2" type="primary">rex</name>
</gene>
<evidence type="ECO:0000313" key="3">
    <source>
        <dbReference type="EMBL" id="AQT03333.1"/>
    </source>
</evidence>
<sequence length="182" mass="19405">MPKTRKQRSRRPRNQRPSTPWPISQVSDRAFSTGTLSTFSATVYRPIGAPFLGGFVPLGYTAMPCWPRAPNIRLPGTPSMDALSAQLYNTLSLGSPPSPPKELPAPSRFSPPQLLLRPPRFLHPSSTPLKNTPPSETIASSSPWESSCQPCPSPTLGSGPKTSTPYGAAPSCVSTSISSPPP</sequence>
<evidence type="ECO:0000256" key="1">
    <source>
        <dbReference type="SAM" id="MobiDB-lite"/>
    </source>
</evidence>
<dbReference type="EMBL" id="KY498772">
    <property type="protein sequence ID" value="AQT03333.1"/>
    <property type="molecule type" value="Genomic_DNA"/>
</dbReference>
<accession>B4YQA8</accession>
<reference evidence="3" key="2">
    <citation type="journal article" date="2017" name="Virology">
        <title>Identification of rare HIV-1 Group N, HBV AE, and HTLV-3 strains in rural South Cameroon.</title>
        <authorList>
            <person name="Rodgers M.A."/>
            <person name="Vallari A.S."/>
            <person name="Harris B."/>
            <person name="Yamaguchi J."/>
            <person name="Holzmayer V."/>
            <person name="Forberg K."/>
            <person name="Berg M.G."/>
            <person name="Kenmenge J."/>
            <person name="Ngansop C."/>
            <person name="Awazi B."/>
            <person name="Mbanya D."/>
            <person name="Kaptue L."/>
            <person name="Brennan C."/>
            <person name="Cloherty G."/>
            <person name="Ndembi N."/>
        </authorList>
    </citation>
    <scope>NUCLEOTIDE SEQUENCE</scope>
    <source>
        <strain evidence="3">NKO39</strain>
    </source>
</reference>
<dbReference type="Proteomes" id="UP000140497">
    <property type="component" value="Segment"/>
</dbReference>
<feature type="compositionally biased region" description="Polar residues" evidence="1">
    <location>
        <begin position="172"/>
        <end position="182"/>
    </location>
</feature>
<evidence type="ECO:0000313" key="4">
    <source>
        <dbReference type="Proteomes" id="UP000140497"/>
    </source>
</evidence>
<evidence type="ECO:0000313" key="2">
    <source>
        <dbReference type="EMBL" id="ACF40917.1"/>
    </source>
</evidence>
<feature type="compositionally biased region" description="Polar residues" evidence="1">
    <location>
        <begin position="127"/>
        <end position="150"/>
    </location>
</feature>
<dbReference type="EMBL" id="EU649782">
    <property type="protein sequence ID" value="ACF40917.1"/>
    <property type="molecule type" value="Genomic_DNA"/>
</dbReference>
<feature type="region of interest" description="Disordered" evidence="1">
    <location>
        <begin position="1"/>
        <end position="26"/>
    </location>
</feature>
<name>B4YQA8_HTLV3</name>
<feature type="region of interest" description="Disordered" evidence="1">
    <location>
        <begin position="90"/>
        <end position="182"/>
    </location>
</feature>
<feature type="compositionally biased region" description="Basic residues" evidence="1">
    <location>
        <begin position="1"/>
        <end position="14"/>
    </location>
</feature>